<gene>
    <name evidence="3" type="ORF">FTUN_3418</name>
</gene>
<feature type="compositionally biased region" description="Basic and acidic residues" evidence="1">
    <location>
        <begin position="94"/>
        <end position="112"/>
    </location>
</feature>
<protein>
    <submittedName>
        <fullName evidence="3">Uncharacterized protein</fullName>
    </submittedName>
</protein>
<dbReference type="RefSeq" id="WP_171471560.1">
    <property type="nucleotide sequence ID" value="NZ_CP053452.2"/>
</dbReference>
<keyword evidence="2" id="KW-0732">Signal</keyword>
<dbReference type="InterPro" id="IPR014867">
    <property type="entry name" value="Spore_coat_CotH_CotH2/3/7"/>
</dbReference>
<feature type="signal peptide" evidence="2">
    <location>
        <begin position="1"/>
        <end position="24"/>
    </location>
</feature>
<evidence type="ECO:0000256" key="2">
    <source>
        <dbReference type="SAM" id="SignalP"/>
    </source>
</evidence>
<dbReference type="NCBIfam" id="NF041940">
    <property type="entry name" value="choice_anch_X"/>
    <property type="match status" value="1"/>
</dbReference>
<evidence type="ECO:0000256" key="1">
    <source>
        <dbReference type="SAM" id="MobiDB-lite"/>
    </source>
</evidence>
<reference evidence="4" key="1">
    <citation type="submission" date="2020-05" db="EMBL/GenBank/DDBJ databases">
        <title>Frigoriglobus tundricola gen. nov., sp. nov., a psychrotolerant cellulolytic planctomycete of the family Gemmataceae with two divergent copies of 16S rRNA gene.</title>
        <authorList>
            <person name="Kulichevskaya I.S."/>
            <person name="Ivanova A.A."/>
            <person name="Naumoff D.G."/>
            <person name="Beletsky A.V."/>
            <person name="Rijpstra W.I.C."/>
            <person name="Sinninghe Damste J.S."/>
            <person name="Mardanov A.V."/>
            <person name="Ravin N.V."/>
            <person name="Dedysh S.N."/>
        </authorList>
    </citation>
    <scope>NUCLEOTIDE SEQUENCE [LARGE SCALE GENOMIC DNA]</scope>
    <source>
        <strain evidence="4">PL17</strain>
    </source>
</reference>
<proteinExistence type="predicted"/>
<sequence>MTVCSWLRLVLAALALVTAPSAYAQQPAPVTPKPADPAKPAANTSVRHEPLAPKPDGPVLVTARLPEGTTRATLKVQAVAPGKYVRKSDPEYEKDWTDLPMRDDGKEGDTKAGDGVFSVRVPAAYQKHRWLVRYRVVATDGTGKAAQLPAADDPCPNFAWWCDAGPAAWTGSREPGKAPAVTFSAAFLGTLQSMHLLARAEDVARSQWDPDAHKQKQQGALVYRGVVYDHIQYSNRGQGSAHIAGKNKWGLKFSRGRDVPVVDHDGVPFPAGCDSLNLNPGGSTPYLPILRGISGLDEVLCMRAYRLAGVPSPPATWVQWRVVSSAEEVSAKDQYAGDLWGLYVVIGEMEPKLLADRKLPDGLTVSIQSGVKHTPKGMTDAQKEWETFLNGMRSGPKEAWWRKNLDLPAYYSFHALNRLLGNVDLRPDGNHGYYRHPDGRWAPIPWDMDMTFVPRHHQPGHIEAIGCLQHPAIALEYRNRAREILDLFAADAGDRGGQVGQLTADLGAALTPKKFDVDWPRLDEARWNFHPRINPKGAYFANPTEGGYFGGPFKRTLATADFAGFRKYLVDFCTDARPVKNYAPNDGDQRGYGWGYLAHEAKDEKIPAKPTVDRPDDTFRFAASAFTSPAGHKAAGLEWRVGRVGQRGWYELADHWRKDAGEGRTVDIPTEVFKEPGAYRVRARWRDDTGRCGHWSAPVSVRVK</sequence>
<name>A0A6M5YQW1_9BACT</name>
<keyword evidence="4" id="KW-1185">Reference proteome</keyword>
<organism evidence="3 4">
    <name type="scientific">Frigoriglobus tundricola</name>
    <dbReference type="NCBI Taxonomy" id="2774151"/>
    <lineage>
        <taxon>Bacteria</taxon>
        <taxon>Pseudomonadati</taxon>
        <taxon>Planctomycetota</taxon>
        <taxon>Planctomycetia</taxon>
        <taxon>Gemmatales</taxon>
        <taxon>Gemmataceae</taxon>
        <taxon>Frigoriglobus</taxon>
    </lineage>
</organism>
<dbReference type="KEGG" id="ftj:FTUN_3418"/>
<dbReference type="Proteomes" id="UP000503447">
    <property type="component" value="Chromosome"/>
</dbReference>
<feature type="chain" id="PRO_5026979028" evidence="2">
    <location>
        <begin position="25"/>
        <end position="704"/>
    </location>
</feature>
<evidence type="ECO:0000313" key="3">
    <source>
        <dbReference type="EMBL" id="QJW95864.1"/>
    </source>
</evidence>
<feature type="region of interest" description="Disordered" evidence="1">
    <location>
        <begin position="25"/>
        <end position="59"/>
    </location>
</feature>
<dbReference type="Pfam" id="PF08757">
    <property type="entry name" value="CotH"/>
    <property type="match status" value="1"/>
</dbReference>
<dbReference type="EMBL" id="CP053452">
    <property type="protein sequence ID" value="QJW95864.1"/>
    <property type="molecule type" value="Genomic_DNA"/>
</dbReference>
<dbReference type="AlphaFoldDB" id="A0A6M5YQW1"/>
<accession>A0A6M5YQW1</accession>
<feature type="region of interest" description="Disordered" evidence="1">
    <location>
        <begin position="94"/>
        <end position="113"/>
    </location>
</feature>
<evidence type="ECO:0000313" key="4">
    <source>
        <dbReference type="Proteomes" id="UP000503447"/>
    </source>
</evidence>